<evidence type="ECO:0000256" key="6">
    <source>
        <dbReference type="PROSITE-ProRule" id="PRU00050"/>
    </source>
</evidence>
<feature type="domain" description="Response regulatory" evidence="8">
    <location>
        <begin position="8"/>
        <end position="125"/>
    </location>
</feature>
<dbReference type="Pfam" id="PF01339">
    <property type="entry name" value="CheB_methylest"/>
    <property type="match status" value="1"/>
</dbReference>
<evidence type="ECO:0000256" key="7">
    <source>
        <dbReference type="PROSITE-ProRule" id="PRU00169"/>
    </source>
</evidence>
<comment type="PTM">
    <text evidence="5">Phosphorylated by CheA. Phosphorylation of the N-terminal regulatory domain activates the methylesterase activity.</text>
</comment>
<dbReference type="InterPro" id="IPR035909">
    <property type="entry name" value="CheB_C"/>
</dbReference>
<dbReference type="PROSITE" id="PS50110">
    <property type="entry name" value="RESPONSE_REGULATORY"/>
    <property type="match status" value="1"/>
</dbReference>
<dbReference type="PANTHER" id="PTHR42872">
    <property type="entry name" value="PROTEIN-GLUTAMATE METHYLESTERASE/PROTEIN-GLUTAMINE GLUTAMINASE"/>
    <property type="match status" value="1"/>
</dbReference>
<dbReference type="InterPro" id="IPR000673">
    <property type="entry name" value="Sig_transdc_resp-reg_Me-estase"/>
</dbReference>
<dbReference type="KEGG" id="talb:FTW19_10090"/>
<dbReference type="OrthoDB" id="9793421at2"/>
<keyword evidence="1 5" id="KW-0963">Cytoplasm</keyword>
<dbReference type="NCBIfam" id="NF001965">
    <property type="entry name" value="PRK00742.1"/>
    <property type="match status" value="1"/>
</dbReference>
<evidence type="ECO:0000313" key="10">
    <source>
        <dbReference type="EMBL" id="QEE28316.1"/>
    </source>
</evidence>
<dbReference type="GO" id="GO:0000156">
    <property type="term" value="F:phosphorelay response regulator activity"/>
    <property type="evidence" value="ECO:0007669"/>
    <property type="project" value="InterPro"/>
</dbReference>
<evidence type="ECO:0000256" key="5">
    <source>
        <dbReference type="HAMAP-Rule" id="MF_00099"/>
    </source>
</evidence>
<dbReference type="InterPro" id="IPR008248">
    <property type="entry name" value="CheB-like"/>
</dbReference>
<feature type="domain" description="CheB-type methylesterase" evidence="9">
    <location>
        <begin position="173"/>
        <end position="373"/>
    </location>
</feature>
<dbReference type="NCBIfam" id="NF009206">
    <property type="entry name" value="PRK12555.1"/>
    <property type="match status" value="1"/>
</dbReference>
<keyword evidence="11" id="KW-1185">Reference proteome</keyword>
<dbReference type="CDD" id="cd16432">
    <property type="entry name" value="CheB_Rec"/>
    <property type="match status" value="1"/>
</dbReference>
<dbReference type="SUPFAM" id="SSF52738">
    <property type="entry name" value="Methylesterase CheB, C-terminal domain"/>
    <property type="match status" value="1"/>
</dbReference>
<gene>
    <name evidence="5" type="primary">cheB</name>
    <name evidence="10" type="ORF">FTW19_10090</name>
</gene>
<keyword evidence="3 5" id="KW-0378">Hydrolase</keyword>
<dbReference type="GO" id="GO:0006935">
    <property type="term" value="P:chemotaxis"/>
    <property type="evidence" value="ECO:0007669"/>
    <property type="project" value="UniProtKB-UniRule"/>
</dbReference>
<dbReference type="EC" id="3.1.1.61" evidence="5"/>
<accession>A0A5B9EE38</accession>
<dbReference type="Pfam" id="PF00072">
    <property type="entry name" value="Response_reg"/>
    <property type="match status" value="1"/>
</dbReference>
<comment type="subcellular location">
    <subcellularLocation>
        <location evidence="5">Cytoplasm</location>
    </subcellularLocation>
</comment>
<keyword evidence="5 7" id="KW-0597">Phosphoprotein</keyword>
<dbReference type="EMBL" id="CP042806">
    <property type="protein sequence ID" value="QEE28316.1"/>
    <property type="molecule type" value="Genomic_DNA"/>
</dbReference>
<comment type="function">
    <text evidence="5">Involved in chemotaxis. Part of a chemotaxis signal transduction system that modulates chemotaxis in response to various stimuli. Catalyzes the demethylation of specific methylglutamate residues introduced into the chemoreceptors (methyl-accepting chemotaxis proteins or MCP) by CheR. Also mediates the irreversible deamidation of specific glutamine residues to glutamic acid.</text>
</comment>
<dbReference type="CDD" id="cd17541">
    <property type="entry name" value="REC_CheB-like"/>
    <property type="match status" value="1"/>
</dbReference>
<dbReference type="AlphaFoldDB" id="A0A5B9EE38"/>
<dbReference type="GO" id="GO:0005737">
    <property type="term" value="C:cytoplasm"/>
    <property type="evidence" value="ECO:0007669"/>
    <property type="project" value="UniProtKB-SubCell"/>
</dbReference>
<dbReference type="HAMAP" id="MF_00099">
    <property type="entry name" value="CheB_chemtxs"/>
    <property type="match status" value="1"/>
</dbReference>
<dbReference type="GO" id="GO:0008984">
    <property type="term" value="F:protein-glutamate methylesterase activity"/>
    <property type="evidence" value="ECO:0007669"/>
    <property type="project" value="UniProtKB-UniRule"/>
</dbReference>
<reference evidence="10 11" key="1">
    <citation type="submission" date="2019-08" db="EMBL/GenBank/DDBJ databases">
        <title>Complete genome sequence of Terriglobus albidus strain ORNL.</title>
        <authorList>
            <person name="Podar M."/>
        </authorList>
    </citation>
    <scope>NUCLEOTIDE SEQUENCE [LARGE SCALE GENOMIC DNA]</scope>
    <source>
        <strain evidence="10 11">ORNL</strain>
    </source>
</reference>
<dbReference type="PIRSF" id="PIRSF000876">
    <property type="entry name" value="RR_chemtxs_CheB"/>
    <property type="match status" value="1"/>
</dbReference>
<evidence type="ECO:0000256" key="3">
    <source>
        <dbReference type="ARBA" id="ARBA00022801"/>
    </source>
</evidence>
<evidence type="ECO:0000256" key="4">
    <source>
        <dbReference type="ARBA" id="ARBA00048267"/>
    </source>
</evidence>
<dbReference type="GO" id="GO:0050568">
    <property type="term" value="F:protein-glutamine glutaminase activity"/>
    <property type="evidence" value="ECO:0007669"/>
    <property type="project" value="UniProtKB-UniRule"/>
</dbReference>
<dbReference type="Proteomes" id="UP000321820">
    <property type="component" value="Chromosome"/>
</dbReference>
<dbReference type="Gene3D" id="3.40.50.180">
    <property type="entry name" value="Methylesterase CheB, C-terminal domain"/>
    <property type="match status" value="1"/>
</dbReference>
<comment type="similarity">
    <text evidence="5">Belongs to the CheB family.</text>
</comment>
<evidence type="ECO:0000256" key="2">
    <source>
        <dbReference type="ARBA" id="ARBA00022500"/>
    </source>
</evidence>
<sequence>MKTSSPIRVLIVDDSATVRKILSDALRNAPGIEVVGTAPDPYVAREKILALNPDVLTLDIEMPRMDGLTFLKKLMDYKPMPVIMISSLGQASAAATMEAFRLGAVEVLAKPNGPYSVGDLANSLADKIRACAQANPRAFKPSAAVIAEVSAPPAPAPAIAQPVAQPISSFVPPLPSGALPGFASRRIIAIGSSTGGPQTVAKIVSQFPADMPPVLITQHMPAGFTTHFAERLNKSCAMEVREAKDGDDVHPGLILIAPGDFHMTLQHTSAGLKVRVAGGPQVCFSRPSVDVLFASVAQLVGGPALGVLLTGMGTDGARGMLQMRQTGSVTIAQDENTSIVYGMPKEAARIGAAAMTLPLEKIAGEILRQISQPFVRKAAAIGR</sequence>
<dbReference type="PROSITE" id="PS50122">
    <property type="entry name" value="CHEB"/>
    <property type="match status" value="1"/>
</dbReference>
<feature type="active site" evidence="5 6">
    <location>
        <position position="219"/>
    </location>
</feature>
<dbReference type="SUPFAM" id="SSF52172">
    <property type="entry name" value="CheY-like"/>
    <property type="match status" value="1"/>
</dbReference>
<dbReference type="InterPro" id="IPR001789">
    <property type="entry name" value="Sig_transdc_resp-reg_receiver"/>
</dbReference>
<feature type="modified residue" description="4-aspartylphosphate" evidence="5 7">
    <location>
        <position position="59"/>
    </location>
</feature>
<evidence type="ECO:0000259" key="8">
    <source>
        <dbReference type="PROSITE" id="PS50110"/>
    </source>
</evidence>
<proteinExistence type="inferred from homology"/>
<dbReference type="RefSeq" id="WP_147647506.1">
    <property type="nucleotide sequence ID" value="NZ_CP042806.1"/>
</dbReference>
<evidence type="ECO:0000256" key="1">
    <source>
        <dbReference type="ARBA" id="ARBA00022490"/>
    </source>
</evidence>
<dbReference type="EC" id="3.5.1.44" evidence="5"/>
<protein>
    <recommendedName>
        <fullName evidence="5">Protein-glutamate methylesterase/protein-glutamine glutaminase</fullName>
        <ecNumber evidence="5">3.1.1.61</ecNumber>
        <ecNumber evidence="5">3.5.1.44</ecNumber>
    </recommendedName>
</protein>
<evidence type="ECO:0000259" key="9">
    <source>
        <dbReference type="PROSITE" id="PS50122"/>
    </source>
</evidence>
<comment type="catalytic activity">
    <reaction evidence="5">
        <text>L-glutaminyl-[protein] + H2O = L-glutamyl-[protein] + NH4(+)</text>
        <dbReference type="Rhea" id="RHEA:16441"/>
        <dbReference type="Rhea" id="RHEA-COMP:10207"/>
        <dbReference type="Rhea" id="RHEA-COMP:10208"/>
        <dbReference type="ChEBI" id="CHEBI:15377"/>
        <dbReference type="ChEBI" id="CHEBI:28938"/>
        <dbReference type="ChEBI" id="CHEBI:29973"/>
        <dbReference type="ChEBI" id="CHEBI:30011"/>
        <dbReference type="EC" id="3.5.1.44"/>
    </reaction>
</comment>
<dbReference type="PANTHER" id="PTHR42872:SF6">
    <property type="entry name" value="PROTEIN-GLUTAMATE METHYLESTERASE_PROTEIN-GLUTAMINE GLUTAMINASE"/>
    <property type="match status" value="1"/>
</dbReference>
<feature type="active site" evidence="5 6">
    <location>
        <position position="193"/>
    </location>
</feature>
<comment type="catalytic activity">
    <reaction evidence="4 5">
        <text>[protein]-L-glutamate 5-O-methyl ester + H2O = L-glutamyl-[protein] + methanol + H(+)</text>
        <dbReference type="Rhea" id="RHEA:23236"/>
        <dbReference type="Rhea" id="RHEA-COMP:10208"/>
        <dbReference type="Rhea" id="RHEA-COMP:10311"/>
        <dbReference type="ChEBI" id="CHEBI:15377"/>
        <dbReference type="ChEBI" id="CHEBI:15378"/>
        <dbReference type="ChEBI" id="CHEBI:17790"/>
        <dbReference type="ChEBI" id="CHEBI:29973"/>
        <dbReference type="ChEBI" id="CHEBI:82795"/>
        <dbReference type="EC" id="3.1.1.61"/>
    </reaction>
</comment>
<dbReference type="SMART" id="SM00448">
    <property type="entry name" value="REC"/>
    <property type="match status" value="1"/>
</dbReference>
<keyword evidence="2 5" id="KW-0145">Chemotaxis</keyword>
<evidence type="ECO:0000313" key="11">
    <source>
        <dbReference type="Proteomes" id="UP000321820"/>
    </source>
</evidence>
<dbReference type="InterPro" id="IPR011006">
    <property type="entry name" value="CheY-like_superfamily"/>
</dbReference>
<dbReference type="Gene3D" id="3.40.50.2300">
    <property type="match status" value="1"/>
</dbReference>
<feature type="active site" evidence="5 6">
    <location>
        <position position="315"/>
    </location>
</feature>
<name>A0A5B9EE38_9BACT</name>
<comment type="domain">
    <text evidence="5">Contains a C-terminal catalytic domain, and an N-terminal region which modulates catalytic activity.</text>
</comment>
<organism evidence="10 11">
    <name type="scientific">Terriglobus albidus</name>
    <dbReference type="NCBI Taxonomy" id="1592106"/>
    <lineage>
        <taxon>Bacteria</taxon>
        <taxon>Pseudomonadati</taxon>
        <taxon>Acidobacteriota</taxon>
        <taxon>Terriglobia</taxon>
        <taxon>Terriglobales</taxon>
        <taxon>Acidobacteriaceae</taxon>
        <taxon>Terriglobus</taxon>
    </lineage>
</organism>